<dbReference type="PANTHER" id="PTHR34216:SF7">
    <property type="entry name" value="POLY-BETA-1,6-N-ACETYL-D-GLUCOSAMINE N-DEACETYLASE"/>
    <property type="match status" value="1"/>
</dbReference>
<organism evidence="4 5">
    <name type="scientific">Streptomyces lancefieldiae</name>
    <dbReference type="NCBI Taxonomy" id="3075520"/>
    <lineage>
        <taxon>Bacteria</taxon>
        <taxon>Bacillati</taxon>
        <taxon>Actinomycetota</taxon>
        <taxon>Actinomycetes</taxon>
        <taxon>Kitasatosporales</taxon>
        <taxon>Streptomycetaceae</taxon>
        <taxon>Streptomyces</taxon>
    </lineage>
</organism>
<dbReference type="Pfam" id="PF01522">
    <property type="entry name" value="Polysacc_deac_1"/>
    <property type="match status" value="1"/>
</dbReference>
<keyword evidence="1" id="KW-0732">Signal</keyword>
<evidence type="ECO:0000313" key="4">
    <source>
        <dbReference type="EMBL" id="MDT0610175.1"/>
    </source>
</evidence>
<accession>A0ABU3AK54</accession>
<dbReference type="InterPro" id="IPR051398">
    <property type="entry name" value="Polysacch_Deacetylase"/>
</dbReference>
<name>A0ABU3AK54_9ACTN</name>
<dbReference type="PROSITE" id="PS51318">
    <property type="entry name" value="TAT"/>
    <property type="match status" value="1"/>
</dbReference>
<dbReference type="Gene3D" id="2.60.120.260">
    <property type="entry name" value="Galactose-binding domain-like"/>
    <property type="match status" value="1"/>
</dbReference>
<feature type="domain" description="NodB homology" evidence="3">
    <location>
        <begin position="269"/>
        <end position="492"/>
    </location>
</feature>
<dbReference type="SUPFAM" id="SSF88713">
    <property type="entry name" value="Glycoside hydrolase/deacetylase"/>
    <property type="match status" value="1"/>
</dbReference>
<dbReference type="InterPro" id="IPR011330">
    <property type="entry name" value="Glyco_hydro/deAcase_b/a-brl"/>
</dbReference>
<evidence type="ECO:0000256" key="1">
    <source>
        <dbReference type="ARBA" id="ARBA00022729"/>
    </source>
</evidence>
<evidence type="ECO:0000259" key="3">
    <source>
        <dbReference type="PROSITE" id="PS51677"/>
    </source>
</evidence>
<evidence type="ECO:0000256" key="2">
    <source>
        <dbReference type="SAM" id="MobiDB-lite"/>
    </source>
</evidence>
<dbReference type="RefSeq" id="WP_311571691.1">
    <property type="nucleotide sequence ID" value="NZ_JAVRFH010000006.1"/>
</dbReference>
<dbReference type="Proteomes" id="UP001180724">
    <property type="component" value="Unassembled WGS sequence"/>
</dbReference>
<dbReference type="EMBL" id="JAVRFH010000006">
    <property type="protein sequence ID" value="MDT0610175.1"/>
    <property type="molecule type" value="Genomic_DNA"/>
</dbReference>
<dbReference type="Gene3D" id="3.20.20.370">
    <property type="entry name" value="Glycoside hydrolase/deacetylase"/>
    <property type="match status" value="1"/>
</dbReference>
<dbReference type="PROSITE" id="PS51677">
    <property type="entry name" value="NODB"/>
    <property type="match status" value="1"/>
</dbReference>
<gene>
    <name evidence="4" type="ORF">RM812_08030</name>
</gene>
<evidence type="ECO:0000313" key="5">
    <source>
        <dbReference type="Proteomes" id="UP001180724"/>
    </source>
</evidence>
<comment type="caution">
    <text evidence="4">The sequence shown here is derived from an EMBL/GenBank/DDBJ whole genome shotgun (WGS) entry which is preliminary data.</text>
</comment>
<dbReference type="PANTHER" id="PTHR34216">
    <property type="match status" value="1"/>
</dbReference>
<protein>
    <submittedName>
        <fullName evidence="4">Polysaccharide deacetylase family protein</fullName>
    </submittedName>
</protein>
<dbReference type="InterPro" id="IPR002509">
    <property type="entry name" value="NODB_dom"/>
</dbReference>
<keyword evidence="5" id="KW-1185">Reference proteome</keyword>
<sequence>MSRVRKHSASAFAERDSRAKVGRRSALGLLGLGGLLTAGGAVAGVAGKDLILPASAESGIGAVDLGGGRSLKNLTSPTYAPSGRRPRYRRATWSEQFQEGHEWSVGGEGTASSGSDTKVFTRGDRSCRVTTRGNGVQSFVRRTDMEPMDLKGKMIRLVFQVEDVAHLDRMEFYLGSRELANHFSWTFHYHAAEGTNYVQSGDWVTVHLQWADVTGASGARKLSSRGEPSVRSGFTDMSFAAYDDGKGPVTYRLQAVEVVPDTTDVFPKGVVSITFDDSHESVHDFARPVMDRYAMPGTLYNIAGAIGTEPFMGIGQMRSLQDSSGWEMAGHAYSLKAHDASYPKLAAEEVDDDFRKLREWLVAHGFTSDHFAYPHGAFGKTRDGVPVDLLAARHFTTARSIISETSESFAPAMPYRLKALTGINDGKEIGGETLADVIGEGGALDRCARGGDWLILCLHRIVEGVPTQNTELSTEGLDRLMREIDKRGIEVLTVQEAMGYYA</sequence>
<reference evidence="4" key="1">
    <citation type="submission" date="2024-05" db="EMBL/GenBank/DDBJ databases">
        <title>30 novel species of actinomycetes from the DSMZ collection.</title>
        <authorList>
            <person name="Nouioui I."/>
        </authorList>
    </citation>
    <scope>NUCLEOTIDE SEQUENCE</scope>
    <source>
        <strain evidence="4">DSM 40712</strain>
    </source>
</reference>
<proteinExistence type="predicted"/>
<feature type="region of interest" description="Disordered" evidence="2">
    <location>
        <begin position="99"/>
        <end position="121"/>
    </location>
</feature>
<dbReference type="InterPro" id="IPR006311">
    <property type="entry name" value="TAT_signal"/>
</dbReference>
<dbReference type="CDD" id="cd10970">
    <property type="entry name" value="CE4_DAC_u1_6s"/>
    <property type="match status" value="1"/>
</dbReference>